<evidence type="ECO:0000313" key="1">
    <source>
        <dbReference type="EMBL" id="MCK8787267.1"/>
    </source>
</evidence>
<dbReference type="Proteomes" id="UP001139516">
    <property type="component" value="Unassembled WGS sequence"/>
</dbReference>
<name>A0A9X1YCI5_9PROT</name>
<gene>
    <name evidence="1" type="ORF">M0638_23110</name>
</gene>
<reference evidence="1" key="1">
    <citation type="submission" date="2022-04" db="EMBL/GenBank/DDBJ databases">
        <title>Roseomonas acroporae sp. nov., isolated from coral Acropora digitifera.</title>
        <authorList>
            <person name="Sun H."/>
        </authorList>
    </citation>
    <scope>NUCLEOTIDE SEQUENCE</scope>
    <source>
        <strain evidence="1">NAR14</strain>
    </source>
</reference>
<accession>A0A9X1YCI5</accession>
<keyword evidence="2" id="KW-1185">Reference proteome</keyword>
<dbReference type="EMBL" id="JALPRX010000113">
    <property type="protein sequence ID" value="MCK8787267.1"/>
    <property type="molecule type" value="Genomic_DNA"/>
</dbReference>
<protein>
    <recommendedName>
        <fullName evidence="3">Acyl-CoA transferase</fullName>
    </recommendedName>
</protein>
<proteinExistence type="predicted"/>
<comment type="caution">
    <text evidence="1">The sequence shown here is derived from an EMBL/GenBank/DDBJ whole genome shotgun (WGS) entry which is preliminary data.</text>
</comment>
<organism evidence="1 2">
    <name type="scientific">Roseomonas acroporae</name>
    <dbReference type="NCBI Taxonomy" id="2937791"/>
    <lineage>
        <taxon>Bacteria</taxon>
        <taxon>Pseudomonadati</taxon>
        <taxon>Pseudomonadota</taxon>
        <taxon>Alphaproteobacteria</taxon>
        <taxon>Acetobacterales</taxon>
        <taxon>Roseomonadaceae</taxon>
        <taxon>Roseomonas</taxon>
    </lineage>
</organism>
<sequence>MSQRETAIAALHARLQAGLAARAPAPLVLRNETVPQRVPSGGLLVLRDGETAEETPLLSPLAWAVEHRAEVEVTVAGATPAARAALLDALLVDIAAVIAADRTLGGAVDWAQPGSPGFEDVEVEGAAAARAALVPVTLWFTAAGSPLS</sequence>
<dbReference type="RefSeq" id="WP_248669321.1">
    <property type="nucleotide sequence ID" value="NZ_JALPRX010000113.1"/>
</dbReference>
<dbReference type="AlphaFoldDB" id="A0A9X1YCI5"/>
<evidence type="ECO:0000313" key="2">
    <source>
        <dbReference type="Proteomes" id="UP001139516"/>
    </source>
</evidence>
<evidence type="ECO:0008006" key="3">
    <source>
        <dbReference type="Google" id="ProtNLM"/>
    </source>
</evidence>